<feature type="domain" description="Peptide methionine sulphoxide reductase MsrA" evidence="5">
    <location>
        <begin position="5"/>
        <end position="154"/>
    </location>
</feature>
<dbReference type="InterPro" id="IPR036509">
    <property type="entry name" value="Met_Sox_Rdtase_MsrA_sf"/>
</dbReference>
<dbReference type="Pfam" id="PF01625">
    <property type="entry name" value="PMSR"/>
    <property type="match status" value="1"/>
</dbReference>
<dbReference type="NCBIfam" id="TIGR00401">
    <property type="entry name" value="msrA"/>
    <property type="match status" value="1"/>
</dbReference>
<gene>
    <name evidence="7" type="primary">msrA1</name>
    <name evidence="4" type="synonym">msrA</name>
    <name evidence="6" type="ORF">HQ38_01665</name>
    <name evidence="7" type="ORF">NCTC12858_01034</name>
</gene>
<dbReference type="RefSeq" id="WP_036889491.1">
    <property type="nucleotide sequence ID" value="NZ_FUXH01000008.1"/>
</dbReference>
<dbReference type="PANTHER" id="PTHR43774:SF1">
    <property type="entry name" value="PEPTIDE METHIONINE SULFOXIDE REDUCTASE MSRA 2"/>
    <property type="match status" value="1"/>
</dbReference>
<keyword evidence="9" id="KW-1185">Reference proteome</keyword>
<dbReference type="AlphaFoldDB" id="A0A2X4PXL4"/>
<protein>
    <recommendedName>
        <fullName evidence="4">Peptide methionine sulfoxide reductase MsrA</fullName>
        <shortName evidence="4">Protein-methionine-S-oxide reductase</shortName>
        <ecNumber evidence="4">1.8.4.11</ecNumber>
    </recommendedName>
    <alternativeName>
        <fullName evidence="4">Peptide-methionine (S)-S-oxide reductase</fullName>
        <shortName evidence="4">Peptide Met(O) reductase</shortName>
    </alternativeName>
</protein>
<organism evidence="7 9">
    <name type="scientific">Porphyromonas crevioricanis</name>
    <dbReference type="NCBI Taxonomy" id="393921"/>
    <lineage>
        <taxon>Bacteria</taxon>
        <taxon>Pseudomonadati</taxon>
        <taxon>Bacteroidota</taxon>
        <taxon>Bacteroidia</taxon>
        <taxon>Bacteroidales</taxon>
        <taxon>Porphyromonadaceae</taxon>
        <taxon>Porphyromonas</taxon>
    </lineage>
</organism>
<evidence type="ECO:0000313" key="9">
    <source>
        <dbReference type="Proteomes" id="UP000249300"/>
    </source>
</evidence>
<name>A0A2X4PXL4_9PORP</name>
<proteinExistence type="inferred from homology"/>
<dbReference type="HAMAP" id="MF_01401">
    <property type="entry name" value="MsrA"/>
    <property type="match status" value="1"/>
</dbReference>
<comment type="catalytic activity">
    <reaction evidence="3 4">
        <text>[thioredoxin]-disulfide + L-methionine + H2O = L-methionine (S)-S-oxide + [thioredoxin]-dithiol</text>
        <dbReference type="Rhea" id="RHEA:19993"/>
        <dbReference type="Rhea" id="RHEA-COMP:10698"/>
        <dbReference type="Rhea" id="RHEA-COMP:10700"/>
        <dbReference type="ChEBI" id="CHEBI:15377"/>
        <dbReference type="ChEBI" id="CHEBI:29950"/>
        <dbReference type="ChEBI" id="CHEBI:50058"/>
        <dbReference type="ChEBI" id="CHEBI:57844"/>
        <dbReference type="ChEBI" id="CHEBI:58772"/>
        <dbReference type="EC" id="1.8.4.11"/>
    </reaction>
</comment>
<comment type="catalytic activity">
    <reaction evidence="2 4">
        <text>L-methionyl-[protein] + [thioredoxin]-disulfide + H2O = L-methionyl-(S)-S-oxide-[protein] + [thioredoxin]-dithiol</text>
        <dbReference type="Rhea" id="RHEA:14217"/>
        <dbReference type="Rhea" id="RHEA-COMP:10698"/>
        <dbReference type="Rhea" id="RHEA-COMP:10700"/>
        <dbReference type="Rhea" id="RHEA-COMP:12313"/>
        <dbReference type="Rhea" id="RHEA-COMP:12315"/>
        <dbReference type="ChEBI" id="CHEBI:15377"/>
        <dbReference type="ChEBI" id="CHEBI:16044"/>
        <dbReference type="ChEBI" id="CHEBI:29950"/>
        <dbReference type="ChEBI" id="CHEBI:44120"/>
        <dbReference type="ChEBI" id="CHEBI:50058"/>
        <dbReference type="EC" id="1.8.4.11"/>
    </reaction>
</comment>
<dbReference type="Gene3D" id="3.30.1060.10">
    <property type="entry name" value="Peptide methionine sulphoxide reductase MsrA"/>
    <property type="match status" value="1"/>
</dbReference>
<keyword evidence="1 4" id="KW-0560">Oxidoreductase</keyword>
<dbReference type="KEGG" id="pcre:NCTC12858_01034"/>
<comment type="function">
    <text evidence="4">Has an important function as a repair enzyme for proteins that have been inactivated by oxidation. Catalyzes the reversible oxidation-reduction of methionine sulfoxide in proteins to methionine.</text>
</comment>
<sequence>MIKLIYLAAGCFWGVQFQLAKLPGIVSTEVGYIGGHTESPTYEDVCRGNTGHFEAVKVEYDDAVVSSEDVLKLYFEIHDFEQADGQGPDLGWQYLSRIFYTDDEQRQVASTIIDRLRAQTYQVRTLLEPAPKFWPAETYHQNYYEKKGGQPYCHTRRKIF</sequence>
<evidence type="ECO:0000256" key="3">
    <source>
        <dbReference type="ARBA" id="ARBA00048782"/>
    </source>
</evidence>
<reference evidence="7 9" key="2">
    <citation type="submission" date="2018-06" db="EMBL/GenBank/DDBJ databases">
        <authorList>
            <consortium name="Pathogen Informatics"/>
            <person name="Doyle S."/>
        </authorList>
    </citation>
    <scope>NUCLEOTIDE SEQUENCE [LARGE SCALE GENOMIC DNA]</scope>
    <source>
        <strain evidence="7 9">NCTC12858</strain>
    </source>
</reference>
<evidence type="ECO:0000313" key="8">
    <source>
        <dbReference type="Proteomes" id="UP000030136"/>
    </source>
</evidence>
<dbReference type="PANTHER" id="PTHR43774">
    <property type="entry name" value="PEPTIDE METHIONINE SULFOXIDE REDUCTASE"/>
    <property type="match status" value="1"/>
</dbReference>
<comment type="similarity">
    <text evidence="4">Belongs to the MsrA Met sulfoxide reductase family.</text>
</comment>
<dbReference type="InterPro" id="IPR002569">
    <property type="entry name" value="Met_Sox_Rdtase_MsrA_dom"/>
</dbReference>
<reference evidence="6 8" key="1">
    <citation type="submission" date="2014-08" db="EMBL/GenBank/DDBJ databases">
        <title>Porphyromonas crevioricanis strain:COT-253_OH1447 Genome sequencing.</title>
        <authorList>
            <person name="Wallis C."/>
            <person name="Deusch O."/>
            <person name="O'Flynn C."/>
            <person name="Davis I."/>
            <person name="Jospin G."/>
            <person name="Darling A.E."/>
            <person name="Coil D.A."/>
            <person name="Alexiev A."/>
            <person name="Horsfall A."/>
            <person name="Kirkwood N."/>
            <person name="Harris S."/>
            <person name="Eisen J.A."/>
        </authorList>
    </citation>
    <scope>NUCLEOTIDE SEQUENCE [LARGE SCALE GENOMIC DNA]</scope>
    <source>
        <strain evidence="8">COT-253 OH1447</strain>
        <strain evidence="6">COT-253_OH1447</strain>
    </source>
</reference>
<evidence type="ECO:0000313" key="7">
    <source>
        <dbReference type="EMBL" id="SQH73189.1"/>
    </source>
</evidence>
<evidence type="ECO:0000256" key="2">
    <source>
        <dbReference type="ARBA" id="ARBA00047806"/>
    </source>
</evidence>
<evidence type="ECO:0000259" key="5">
    <source>
        <dbReference type="Pfam" id="PF01625"/>
    </source>
</evidence>
<dbReference type="EMBL" id="LS483447">
    <property type="protein sequence ID" value="SQH73189.1"/>
    <property type="molecule type" value="Genomic_DNA"/>
</dbReference>
<evidence type="ECO:0000256" key="1">
    <source>
        <dbReference type="ARBA" id="ARBA00023002"/>
    </source>
</evidence>
<evidence type="ECO:0000313" key="6">
    <source>
        <dbReference type="EMBL" id="KGN96386.1"/>
    </source>
</evidence>
<accession>A0A2X4PXL4</accession>
<dbReference type="Proteomes" id="UP000249300">
    <property type="component" value="Chromosome 1"/>
</dbReference>
<dbReference type="SUPFAM" id="SSF55068">
    <property type="entry name" value="Peptide methionine sulfoxide reductase"/>
    <property type="match status" value="1"/>
</dbReference>
<dbReference type="EC" id="1.8.4.11" evidence="4"/>
<evidence type="ECO:0000256" key="4">
    <source>
        <dbReference type="HAMAP-Rule" id="MF_01401"/>
    </source>
</evidence>
<feature type="active site" evidence="4">
    <location>
        <position position="11"/>
    </location>
</feature>
<dbReference type="GO" id="GO:0008113">
    <property type="term" value="F:peptide-methionine (S)-S-oxide reductase activity"/>
    <property type="evidence" value="ECO:0007669"/>
    <property type="project" value="UniProtKB-UniRule"/>
</dbReference>
<dbReference type="Proteomes" id="UP000030136">
    <property type="component" value="Unassembled WGS sequence"/>
</dbReference>
<dbReference type="EMBL" id="JQJC01000005">
    <property type="protein sequence ID" value="KGN96386.1"/>
    <property type="molecule type" value="Genomic_DNA"/>
</dbReference>